<dbReference type="Proteomes" id="UP000617171">
    <property type="component" value="Unassembled WGS sequence"/>
</dbReference>
<dbReference type="Gene3D" id="3.90.640.20">
    <property type="entry name" value="Heat-shock cognate protein, ATPase"/>
    <property type="match status" value="1"/>
</dbReference>
<dbReference type="Pfam" id="PF11738">
    <property type="entry name" value="DUF3298"/>
    <property type="match status" value="1"/>
</dbReference>
<accession>A0ABR6UW29</accession>
<organism evidence="3 4">
    <name type="scientific">Pseudomonas tehranensis</name>
    <dbReference type="NCBI Taxonomy" id="2745502"/>
    <lineage>
        <taxon>Bacteria</taxon>
        <taxon>Pseudomonadati</taxon>
        <taxon>Pseudomonadota</taxon>
        <taxon>Gammaproteobacteria</taxon>
        <taxon>Pseudomonadales</taxon>
        <taxon>Pseudomonadaceae</taxon>
        <taxon>Pseudomonas</taxon>
    </lineage>
</organism>
<name>A0ABR6UW29_9PSED</name>
<sequence>MRLFPSKKQWRGWSLPSRYTAIGLYVTMLPLALTGVSYVALQVRDYLSSQIEIVEIVKKEDDFKHVFFDYHPDRSIDVSYPYVDAALSSDYIDKINREIEGNVVGAIRNNLLQYQVRYEKGVISKNLISLKIYQYYYYEGAVNGNESEFSLNFDPVSERLFDFFDVFDARRDALKEIKLRIARELNVICEYGVFEDRFHKASYVPRFFIQEENIEFVFSEYEVTPGVCGSFVVKLPYKSIVNYLRMDGPLGRLTPASGDWEAGGHFVNGIMEALERHKLE</sequence>
<keyword evidence="1" id="KW-0472">Membrane</keyword>
<dbReference type="InterPro" id="IPR037126">
    <property type="entry name" value="PdaC/RsiV-like_sf"/>
</dbReference>
<evidence type="ECO:0000259" key="2">
    <source>
        <dbReference type="Pfam" id="PF11738"/>
    </source>
</evidence>
<dbReference type="InterPro" id="IPR021729">
    <property type="entry name" value="DUF3298"/>
</dbReference>
<dbReference type="EMBL" id="JABWQV010000124">
    <property type="protein sequence ID" value="MBC3348405.1"/>
    <property type="molecule type" value="Genomic_DNA"/>
</dbReference>
<feature type="transmembrane region" description="Helical" evidence="1">
    <location>
        <begin position="21"/>
        <end position="41"/>
    </location>
</feature>
<comment type="caution">
    <text evidence="3">The sequence shown here is derived from an EMBL/GenBank/DDBJ whole genome shotgun (WGS) entry which is preliminary data.</text>
</comment>
<keyword evidence="4" id="KW-1185">Reference proteome</keyword>
<feature type="domain" description="DUF3298" evidence="2">
    <location>
        <begin position="205"/>
        <end position="238"/>
    </location>
</feature>
<evidence type="ECO:0000256" key="1">
    <source>
        <dbReference type="SAM" id="Phobius"/>
    </source>
</evidence>
<dbReference type="RefSeq" id="WP_186657173.1">
    <property type="nucleotide sequence ID" value="NZ_JABWQV010000124.1"/>
</dbReference>
<gene>
    <name evidence="3" type="ORF">HU811_17350</name>
</gene>
<keyword evidence="1" id="KW-1133">Transmembrane helix</keyword>
<reference evidence="3 4" key="1">
    <citation type="journal article" date="2020" name="Microorganisms">
        <title>Reliable Identification of Environmental Pseudomonas Isolates Using the rpoD Gene.</title>
        <authorList>
            <consortium name="The Broad Institute Genome Sequencing Platform"/>
            <person name="Girard L."/>
            <person name="Lood C."/>
            <person name="Rokni-Zadeh H."/>
            <person name="van Noort V."/>
            <person name="Lavigne R."/>
            <person name="De Mot R."/>
        </authorList>
    </citation>
    <scope>NUCLEOTIDE SEQUENCE [LARGE SCALE GENOMIC DNA]</scope>
    <source>
        <strain evidence="3 4">SWRI196</strain>
    </source>
</reference>
<evidence type="ECO:0000313" key="3">
    <source>
        <dbReference type="EMBL" id="MBC3348405.1"/>
    </source>
</evidence>
<evidence type="ECO:0000313" key="4">
    <source>
        <dbReference type="Proteomes" id="UP000617171"/>
    </source>
</evidence>
<keyword evidence="1" id="KW-0812">Transmembrane</keyword>
<proteinExistence type="predicted"/>
<protein>
    <submittedName>
        <fullName evidence="3">DUF3298 domain-containing protein</fullName>
    </submittedName>
</protein>